<keyword evidence="3" id="KW-1185">Reference proteome</keyword>
<sequence precursor="true">MTFSKALALAGLTLIGAATPGWAADWGGVRDMGGGVPVPVPAPAPVPTYDYDSDWYVGLGIGANVSQSAKIKDSDIDYLGNSTPGFLARDSGDIGASPIFSGSFGRYITPSLRAEVVFDYSPDAEISDSRKLGYAVMNSAPKISGGVVSIDTNAYAVTRTDTVKLARTTGLVNLLYDIQTGTRFTPYIGGGVGFTWRSLRRNYTENATCIGATNSVDGLYTPLGTCSGNTYLPADGTISGSSSKQQLDFAAAVQAGLAYNITDSIIWDNGWQMLWESNAIASSAPSASGENRIVFKDSTVQQFRSGIRIRFD</sequence>
<organism evidence="2 3">
    <name type="scientific">Hyphomicrobium denitrificans (strain ATCC 51888 / DSM 1869 / NCIMB 11706 / TK 0415)</name>
    <dbReference type="NCBI Taxonomy" id="582899"/>
    <lineage>
        <taxon>Bacteria</taxon>
        <taxon>Pseudomonadati</taxon>
        <taxon>Pseudomonadota</taxon>
        <taxon>Alphaproteobacteria</taxon>
        <taxon>Hyphomicrobiales</taxon>
        <taxon>Hyphomicrobiaceae</taxon>
        <taxon>Hyphomicrobium</taxon>
    </lineage>
</organism>
<dbReference type="STRING" id="582899.Hden_2408"/>
<evidence type="ECO:0000313" key="2">
    <source>
        <dbReference type="EMBL" id="ADJ24205.1"/>
    </source>
</evidence>
<feature type="chain" id="PRO_5003116278" description="Outer membrane protein beta-barrel domain-containing protein" evidence="1">
    <location>
        <begin position="24"/>
        <end position="312"/>
    </location>
</feature>
<evidence type="ECO:0000256" key="1">
    <source>
        <dbReference type="SAM" id="SignalP"/>
    </source>
</evidence>
<dbReference type="eggNOG" id="COG3637">
    <property type="taxonomic scope" value="Bacteria"/>
</dbReference>
<dbReference type="OrthoDB" id="5643626at2"/>
<protein>
    <recommendedName>
        <fullName evidence="4">Outer membrane protein beta-barrel domain-containing protein</fullName>
    </recommendedName>
</protein>
<dbReference type="Proteomes" id="UP000002033">
    <property type="component" value="Chromosome"/>
</dbReference>
<reference evidence="3" key="1">
    <citation type="journal article" date="2011" name="J. Bacteriol.">
        <title>Genome sequences of eight morphologically diverse alphaproteobacteria.</title>
        <authorList>
            <consortium name="US DOE Joint Genome Institute"/>
            <person name="Brown P.J."/>
            <person name="Kysela D.T."/>
            <person name="Buechlein A."/>
            <person name="Hemmerich C."/>
            <person name="Brun Y.V."/>
        </authorList>
    </citation>
    <scope>NUCLEOTIDE SEQUENCE [LARGE SCALE GENOMIC DNA]</scope>
    <source>
        <strain evidence="3">ATCC 51888 / DSM 1869 / NCIB 11706 / TK 0415</strain>
    </source>
</reference>
<gene>
    <name evidence="2" type="ordered locus">Hden_2408</name>
</gene>
<dbReference type="RefSeq" id="WP_013216364.1">
    <property type="nucleotide sequence ID" value="NC_014313.1"/>
</dbReference>
<evidence type="ECO:0008006" key="4">
    <source>
        <dbReference type="Google" id="ProtNLM"/>
    </source>
</evidence>
<dbReference type="KEGG" id="hdn:Hden_2408"/>
<dbReference type="HOGENOM" id="CLU_057473_0_0_5"/>
<keyword evidence="1" id="KW-0732">Signal</keyword>
<proteinExistence type="predicted"/>
<evidence type="ECO:0000313" key="3">
    <source>
        <dbReference type="Proteomes" id="UP000002033"/>
    </source>
</evidence>
<dbReference type="SUPFAM" id="SSF56925">
    <property type="entry name" value="OMPA-like"/>
    <property type="match status" value="1"/>
</dbReference>
<name>D8JRY7_HYPDA</name>
<dbReference type="AlphaFoldDB" id="D8JRY7"/>
<dbReference type="Gene3D" id="2.40.160.20">
    <property type="match status" value="1"/>
</dbReference>
<accession>D8JRY7</accession>
<feature type="signal peptide" evidence="1">
    <location>
        <begin position="1"/>
        <end position="23"/>
    </location>
</feature>
<dbReference type="InterPro" id="IPR011250">
    <property type="entry name" value="OMP/PagP_B-barrel"/>
</dbReference>
<dbReference type="EMBL" id="CP002083">
    <property type="protein sequence ID" value="ADJ24205.1"/>
    <property type="molecule type" value="Genomic_DNA"/>
</dbReference>